<dbReference type="AlphaFoldDB" id="A0AAU9MQI7"/>
<evidence type="ECO:0008006" key="4">
    <source>
        <dbReference type="Google" id="ProtNLM"/>
    </source>
</evidence>
<dbReference type="PANTHER" id="PTHR31286:SF99">
    <property type="entry name" value="DUF4283 DOMAIN-CONTAINING PROTEIN"/>
    <property type="match status" value="1"/>
</dbReference>
<reference evidence="2 3" key="1">
    <citation type="submission" date="2022-01" db="EMBL/GenBank/DDBJ databases">
        <authorList>
            <person name="Xiong W."/>
            <person name="Schranz E."/>
        </authorList>
    </citation>
    <scope>NUCLEOTIDE SEQUENCE [LARGE SCALE GENOMIC DNA]</scope>
</reference>
<dbReference type="PANTHER" id="PTHR31286">
    <property type="entry name" value="GLYCINE-RICH CELL WALL STRUCTURAL PROTEIN 1.8-LIKE"/>
    <property type="match status" value="1"/>
</dbReference>
<sequence length="680" mass="74908">MGSNVPYSSIIADFAGPSVVSPVLGNPIKKEDGLNVGLTSPVIEFEKVIAQFCCPGEKNAMMVFWNCLSASEKEGFVHGLRFTKKKYNSGSDAENSIEDSIDNIKKISSVSQRNELLLNLEASQQQEEGEVGETVVSLLPEGIPVSEDNEPVAVDLGEICSMQALAKVKKEKGKFEIDEMVSKQLEEVCNNIVYHFPSKFSHLDIVNEGEFKFNYVDEEIEGKDGKMAVDDKVILKENAKNNNGGLLISDVMLENAKFGKAQEKIDLPQPNPIGADSIVGEQVSYANKVSGKKLNAANLISVIKKDPILPKGVVEMPYCDILKEEVMVNDEGVYFFRFSSEQGLISVLEGGVWMIFDSALVVRRWTTGVSSVKGQHDKVPVWVKIFNVPLEYWNGTGLSHIAWEIGKPLDVDAHTASMCQDHWGRPAFMRVLIEMSASKDWLKEVQVYSSDLTTGERILSKCRIEYVWNPSKCSHCKVYGHKDSNCGILLAKQGIRKNNNNKSDFPNGENQGSKGKGIQGYNGKSKNLNGRGVGSNFEQGQNSKTNFMVNKGSGSGVFMADKGNLGSMAENRVLQENNKEGTNNREVNMHSYIPKSGMDFKISSNFDKNYQNVKGAAPVKSFFNNQFAVLNDLGDENQFVYLKKGIDEADLAYLDTVDQMEVLGGVPVIDTNMEAGPNGD</sequence>
<accession>A0AAU9MQI7</accession>
<dbReference type="Proteomes" id="UP001157418">
    <property type="component" value="Unassembled WGS sequence"/>
</dbReference>
<comment type="caution">
    <text evidence="2">The sequence shown here is derived from an EMBL/GenBank/DDBJ whole genome shotgun (WGS) entry which is preliminary data.</text>
</comment>
<feature type="region of interest" description="Disordered" evidence="1">
    <location>
        <begin position="497"/>
        <end position="525"/>
    </location>
</feature>
<name>A0AAU9MQI7_9ASTR</name>
<gene>
    <name evidence="2" type="ORF">LVIROSA_LOCUS15720</name>
</gene>
<feature type="compositionally biased region" description="Polar residues" evidence="1">
    <location>
        <begin position="497"/>
        <end position="513"/>
    </location>
</feature>
<evidence type="ECO:0000256" key="1">
    <source>
        <dbReference type="SAM" id="MobiDB-lite"/>
    </source>
</evidence>
<protein>
    <recommendedName>
        <fullName evidence="4">DUF4283 domain-containing protein</fullName>
    </recommendedName>
</protein>
<dbReference type="EMBL" id="CAKMRJ010002223">
    <property type="protein sequence ID" value="CAH1428817.1"/>
    <property type="molecule type" value="Genomic_DNA"/>
</dbReference>
<keyword evidence="3" id="KW-1185">Reference proteome</keyword>
<dbReference type="InterPro" id="IPR040256">
    <property type="entry name" value="At4g02000-like"/>
</dbReference>
<proteinExistence type="predicted"/>
<evidence type="ECO:0000313" key="3">
    <source>
        <dbReference type="Proteomes" id="UP001157418"/>
    </source>
</evidence>
<evidence type="ECO:0000313" key="2">
    <source>
        <dbReference type="EMBL" id="CAH1428817.1"/>
    </source>
</evidence>
<organism evidence="2 3">
    <name type="scientific">Lactuca virosa</name>
    <dbReference type="NCBI Taxonomy" id="75947"/>
    <lineage>
        <taxon>Eukaryota</taxon>
        <taxon>Viridiplantae</taxon>
        <taxon>Streptophyta</taxon>
        <taxon>Embryophyta</taxon>
        <taxon>Tracheophyta</taxon>
        <taxon>Spermatophyta</taxon>
        <taxon>Magnoliopsida</taxon>
        <taxon>eudicotyledons</taxon>
        <taxon>Gunneridae</taxon>
        <taxon>Pentapetalae</taxon>
        <taxon>asterids</taxon>
        <taxon>campanulids</taxon>
        <taxon>Asterales</taxon>
        <taxon>Asteraceae</taxon>
        <taxon>Cichorioideae</taxon>
        <taxon>Cichorieae</taxon>
        <taxon>Lactucinae</taxon>
        <taxon>Lactuca</taxon>
    </lineage>
</organism>